<dbReference type="GO" id="GO:0035861">
    <property type="term" value="C:site of double-strand break"/>
    <property type="evidence" value="ECO:0007669"/>
    <property type="project" value="TreeGrafter"/>
</dbReference>
<dbReference type="GO" id="GO:0030896">
    <property type="term" value="C:checkpoint clamp complex"/>
    <property type="evidence" value="ECO:0007669"/>
    <property type="project" value="InterPro"/>
</dbReference>
<dbReference type="PANTHER" id="PTHR12900:SF0">
    <property type="entry name" value="CHECKPOINT PROTEIN"/>
    <property type="match status" value="1"/>
</dbReference>
<name>A0AAD6J5M6_DREDA</name>
<dbReference type="GO" id="GO:0044778">
    <property type="term" value="P:meiotic DNA integrity checkpoint signaling"/>
    <property type="evidence" value="ECO:0007669"/>
    <property type="project" value="TreeGrafter"/>
</dbReference>
<proteinExistence type="predicted"/>
<dbReference type="GO" id="GO:0000723">
    <property type="term" value="P:telomere maintenance"/>
    <property type="evidence" value="ECO:0007669"/>
    <property type="project" value="TreeGrafter"/>
</dbReference>
<keyword evidence="2" id="KW-0539">Nucleus</keyword>
<sequence length="479" mass="51636">MQLTGALSVVGKAGWLQLNDEYIQLTVLPEGNHSQVWSHINIDAVFTNYKVVSASDNIINLEIPLDTLHRSLKSASAASTASIRLTKKGTIPMLSLTITTESHASMNPAIITQDIPVRVLAPQTVSHIHKPVVPRPETSVVLPTLSQLRGITDRYVRMVGANGRIVLEGNMTGVLRMKAEADAVKVESEWRGLMNPAVGEDGEMEWEEGGEHGEGELASMMERGEFARVMVDSKEWAKVVRVCAAGKRVIAWITRRMENGTEGEEELEVLCDGWVDGQWYRVAWYRPRNHILVAGKRLLGSSSTGRGGSSRRLPLTPFPSVALLVGIAVPEAFFQVAAEAASAVARGVDVLVVRVVLAAVGVQTAVAGVGHPAAGAIGEDGGKRLQRDVVAIEDRADGVTVAEEEGGGADEGQEGGLRRHVGRGVSGCLIRRASGFGHPGGMLTVMMLEVVDGIANGWNRRRRRWGGREMMEMVAMAMR</sequence>
<dbReference type="PANTHER" id="PTHR12900">
    <property type="entry name" value="MITOTIC AND DNA DAMAGE CHECKPOINT PROTEIN HUS1"/>
    <property type="match status" value="1"/>
</dbReference>
<dbReference type="Proteomes" id="UP001221413">
    <property type="component" value="Unassembled WGS sequence"/>
</dbReference>
<dbReference type="GO" id="GO:0033314">
    <property type="term" value="P:mitotic DNA replication checkpoint signaling"/>
    <property type="evidence" value="ECO:0007669"/>
    <property type="project" value="TreeGrafter"/>
</dbReference>
<dbReference type="Pfam" id="PF04005">
    <property type="entry name" value="Hus1"/>
    <property type="match status" value="1"/>
</dbReference>
<comment type="subcellular location">
    <subcellularLocation>
        <location evidence="1">Nucleus</location>
    </subcellularLocation>
</comment>
<evidence type="ECO:0008006" key="5">
    <source>
        <dbReference type="Google" id="ProtNLM"/>
    </source>
</evidence>
<evidence type="ECO:0000313" key="4">
    <source>
        <dbReference type="Proteomes" id="UP001221413"/>
    </source>
</evidence>
<evidence type="ECO:0000313" key="3">
    <source>
        <dbReference type="EMBL" id="KAJ6264710.1"/>
    </source>
</evidence>
<reference evidence="3" key="1">
    <citation type="submission" date="2023-01" db="EMBL/GenBank/DDBJ databases">
        <title>The chitinases involved in constricting ring structure development in the nematode-trapping fungus Drechslerella dactyloides.</title>
        <authorList>
            <person name="Wang R."/>
            <person name="Zhang L."/>
            <person name="Tang P."/>
            <person name="Li S."/>
            <person name="Liang L."/>
        </authorList>
    </citation>
    <scope>NUCLEOTIDE SEQUENCE</scope>
    <source>
        <strain evidence="3">YMF1.00031</strain>
    </source>
</reference>
<dbReference type="GO" id="GO:0000724">
    <property type="term" value="P:double-strand break repair via homologous recombination"/>
    <property type="evidence" value="ECO:0007669"/>
    <property type="project" value="TreeGrafter"/>
</dbReference>
<evidence type="ECO:0000256" key="1">
    <source>
        <dbReference type="ARBA" id="ARBA00004123"/>
    </source>
</evidence>
<accession>A0AAD6J5M6</accession>
<dbReference type="GO" id="GO:0031573">
    <property type="term" value="P:mitotic intra-S DNA damage checkpoint signaling"/>
    <property type="evidence" value="ECO:0007669"/>
    <property type="project" value="TreeGrafter"/>
</dbReference>
<dbReference type="Gene3D" id="3.70.10.10">
    <property type="match status" value="1"/>
</dbReference>
<evidence type="ECO:0000256" key="2">
    <source>
        <dbReference type="ARBA" id="ARBA00023242"/>
    </source>
</evidence>
<comment type="caution">
    <text evidence="3">The sequence shown here is derived from an EMBL/GenBank/DDBJ whole genome shotgun (WGS) entry which is preliminary data.</text>
</comment>
<gene>
    <name evidence="3" type="ORF">Dda_0860</name>
</gene>
<organism evidence="3 4">
    <name type="scientific">Drechslerella dactyloides</name>
    <name type="common">Nematode-trapping fungus</name>
    <name type="synonym">Arthrobotrys dactyloides</name>
    <dbReference type="NCBI Taxonomy" id="74499"/>
    <lineage>
        <taxon>Eukaryota</taxon>
        <taxon>Fungi</taxon>
        <taxon>Dikarya</taxon>
        <taxon>Ascomycota</taxon>
        <taxon>Pezizomycotina</taxon>
        <taxon>Orbiliomycetes</taxon>
        <taxon>Orbiliales</taxon>
        <taxon>Orbiliaceae</taxon>
        <taxon>Drechslerella</taxon>
    </lineage>
</organism>
<dbReference type="EMBL" id="JAQGDS010000001">
    <property type="protein sequence ID" value="KAJ6264710.1"/>
    <property type="molecule type" value="Genomic_DNA"/>
</dbReference>
<protein>
    <recommendedName>
        <fullName evidence="5">Checkpoint protein</fullName>
    </recommendedName>
</protein>
<dbReference type="AlphaFoldDB" id="A0AAD6J5M6"/>
<keyword evidence="4" id="KW-1185">Reference proteome</keyword>
<dbReference type="GO" id="GO:0006289">
    <property type="term" value="P:nucleotide-excision repair"/>
    <property type="evidence" value="ECO:0007669"/>
    <property type="project" value="TreeGrafter"/>
</dbReference>
<dbReference type="InterPro" id="IPR007150">
    <property type="entry name" value="HUS1/Mec3"/>
</dbReference>